<evidence type="ECO:0000259" key="3">
    <source>
        <dbReference type="Pfam" id="PF02230"/>
    </source>
</evidence>
<dbReference type="Pfam" id="PF02230">
    <property type="entry name" value="Abhydrolase_2"/>
    <property type="match status" value="1"/>
</dbReference>
<dbReference type="InterPro" id="IPR003140">
    <property type="entry name" value="PLipase/COase/thioEstase"/>
</dbReference>
<sequence length="234" mass="26103">MTEPNSRTMSAQAQMGKDLVYLTVYPEDYNPDLEYPIIVMLHGLGASMYDLANLAPVIESKGYLYVCPNAPIPIQVAQSVLAFSWNIPGGTDPEQTRRCEEKLEGFFEELLELYPLAKGKCLLLGFSQGGGLTYKFGLPNPDLFAGLAALSCSIRDPQALKERLPTNKDQSIFIAHGLDDNPDRARASRDFLESEGYRPSYNEYQMGHEINQDVLSDLVPWMHKVLPPLESAKE</sequence>
<dbReference type="InterPro" id="IPR050565">
    <property type="entry name" value="LYPA1-2/EST-like"/>
</dbReference>
<dbReference type="InterPro" id="IPR029058">
    <property type="entry name" value="AB_hydrolase_fold"/>
</dbReference>
<dbReference type="GO" id="GO:0016787">
    <property type="term" value="F:hydrolase activity"/>
    <property type="evidence" value="ECO:0007669"/>
    <property type="project" value="UniProtKB-KW"/>
</dbReference>
<reference evidence="4" key="1">
    <citation type="submission" date="2018-05" db="EMBL/GenBank/DDBJ databases">
        <authorList>
            <person name="Lanie J.A."/>
            <person name="Ng W.-L."/>
            <person name="Kazmierczak K.M."/>
            <person name="Andrzejewski T.M."/>
            <person name="Davidsen T.M."/>
            <person name="Wayne K.J."/>
            <person name="Tettelin H."/>
            <person name="Glass J.I."/>
            <person name="Rusch D."/>
            <person name="Podicherti R."/>
            <person name="Tsui H.-C.T."/>
            <person name="Winkler M.E."/>
        </authorList>
    </citation>
    <scope>NUCLEOTIDE SEQUENCE</scope>
</reference>
<accession>A0A382TFE9</accession>
<name>A0A382TFE9_9ZZZZ</name>
<dbReference type="AlphaFoldDB" id="A0A382TFE9"/>
<dbReference type="SUPFAM" id="SSF53474">
    <property type="entry name" value="alpha/beta-Hydrolases"/>
    <property type="match status" value="1"/>
</dbReference>
<evidence type="ECO:0000256" key="2">
    <source>
        <dbReference type="ARBA" id="ARBA00022801"/>
    </source>
</evidence>
<gene>
    <name evidence="4" type="ORF">METZ01_LOCUS372972</name>
</gene>
<keyword evidence="2" id="KW-0378">Hydrolase</keyword>
<comment type="similarity">
    <text evidence="1">Belongs to the AB hydrolase superfamily. AB hydrolase 2 family.</text>
</comment>
<evidence type="ECO:0000256" key="1">
    <source>
        <dbReference type="ARBA" id="ARBA00006499"/>
    </source>
</evidence>
<dbReference type="Gene3D" id="3.40.50.1820">
    <property type="entry name" value="alpha/beta hydrolase"/>
    <property type="match status" value="1"/>
</dbReference>
<dbReference type="EMBL" id="UINC01135767">
    <property type="protein sequence ID" value="SVD20118.1"/>
    <property type="molecule type" value="Genomic_DNA"/>
</dbReference>
<dbReference type="PANTHER" id="PTHR10655">
    <property type="entry name" value="LYSOPHOSPHOLIPASE-RELATED"/>
    <property type="match status" value="1"/>
</dbReference>
<evidence type="ECO:0000313" key="4">
    <source>
        <dbReference type="EMBL" id="SVD20118.1"/>
    </source>
</evidence>
<protein>
    <recommendedName>
        <fullName evidence="3">Phospholipase/carboxylesterase/thioesterase domain-containing protein</fullName>
    </recommendedName>
</protein>
<proteinExistence type="inferred from homology"/>
<dbReference type="PANTHER" id="PTHR10655:SF17">
    <property type="entry name" value="LYSOPHOSPHOLIPASE-LIKE PROTEIN 1"/>
    <property type="match status" value="1"/>
</dbReference>
<feature type="domain" description="Phospholipase/carboxylesterase/thioesterase" evidence="3">
    <location>
        <begin position="36"/>
        <end position="222"/>
    </location>
</feature>
<organism evidence="4">
    <name type="scientific">marine metagenome</name>
    <dbReference type="NCBI Taxonomy" id="408172"/>
    <lineage>
        <taxon>unclassified sequences</taxon>
        <taxon>metagenomes</taxon>
        <taxon>ecological metagenomes</taxon>
    </lineage>
</organism>